<reference evidence="1 2" key="1">
    <citation type="journal article" date="2019" name="New Phytol.">
        <title>Comparative genomics reveals unique wood-decay strategies and fruiting body development in the Schizophyllaceae.</title>
        <authorList>
            <person name="Almasi E."/>
            <person name="Sahu N."/>
            <person name="Krizsan K."/>
            <person name="Balint B."/>
            <person name="Kovacs G.M."/>
            <person name="Kiss B."/>
            <person name="Cseklye J."/>
            <person name="Drula E."/>
            <person name="Henrissat B."/>
            <person name="Nagy I."/>
            <person name="Chovatia M."/>
            <person name="Adam C."/>
            <person name="LaButti K."/>
            <person name="Lipzen A."/>
            <person name="Riley R."/>
            <person name="Grigoriev I.V."/>
            <person name="Nagy L.G."/>
        </authorList>
    </citation>
    <scope>NUCLEOTIDE SEQUENCE [LARGE SCALE GENOMIC DNA]</scope>
    <source>
        <strain evidence="1 2">NL-1724</strain>
    </source>
</reference>
<gene>
    <name evidence="1" type="ORF">BD626DRAFT_398727</name>
</gene>
<keyword evidence="2" id="KW-1185">Reference proteome</keyword>
<proteinExistence type="predicted"/>
<name>A0A550CKP7_9AGAR</name>
<dbReference type="Proteomes" id="UP000320762">
    <property type="component" value="Unassembled WGS sequence"/>
</dbReference>
<organism evidence="1 2">
    <name type="scientific">Schizophyllum amplum</name>
    <dbReference type="NCBI Taxonomy" id="97359"/>
    <lineage>
        <taxon>Eukaryota</taxon>
        <taxon>Fungi</taxon>
        <taxon>Dikarya</taxon>
        <taxon>Basidiomycota</taxon>
        <taxon>Agaricomycotina</taxon>
        <taxon>Agaricomycetes</taxon>
        <taxon>Agaricomycetidae</taxon>
        <taxon>Agaricales</taxon>
        <taxon>Schizophyllaceae</taxon>
        <taxon>Schizophyllum</taxon>
    </lineage>
</organism>
<evidence type="ECO:0000313" key="1">
    <source>
        <dbReference type="EMBL" id="TRM65349.1"/>
    </source>
</evidence>
<dbReference type="OrthoDB" id="2985022at2759"/>
<dbReference type="EMBL" id="VDMD01000005">
    <property type="protein sequence ID" value="TRM65349.1"/>
    <property type="molecule type" value="Genomic_DNA"/>
</dbReference>
<dbReference type="AlphaFoldDB" id="A0A550CKP7"/>
<evidence type="ECO:0000313" key="2">
    <source>
        <dbReference type="Proteomes" id="UP000320762"/>
    </source>
</evidence>
<accession>A0A550CKP7</accession>
<protein>
    <submittedName>
        <fullName evidence="1">Uncharacterized protein</fullName>
    </submittedName>
</protein>
<comment type="caution">
    <text evidence="1">The sequence shown here is derived from an EMBL/GenBank/DDBJ whole genome shotgun (WGS) entry which is preliminary data.</text>
</comment>
<sequence>MAEVPVESADLMEWLKTTDAKLTFVGKPIPGINAPEGLVSRAALDTTVVYCNTSYSTGACGGVCTVYVGGGGPLCFYAPGTNCIYASKDINFCTGSTCEAGCEQFSACEKHLGRGFCDTPGTNSIFVGETD</sequence>